<name>A0A9D4LZI2_DREPO</name>
<gene>
    <name evidence="1" type="ORF">DPMN_030210</name>
</gene>
<comment type="caution">
    <text evidence="1">The sequence shown here is derived from an EMBL/GenBank/DDBJ whole genome shotgun (WGS) entry which is preliminary data.</text>
</comment>
<reference evidence="1" key="2">
    <citation type="submission" date="2020-11" db="EMBL/GenBank/DDBJ databases">
        <authorList>
            <person name="McCartney M.A."/>
            <person name="Auch B."/>
            <person name="Kono T."/>
            <person name="Mallez S."/>
            <person name="Becker A."/>
            <person name="Gohl D.M."/>
            <person name="Silverstein K.A.T."/>
            <person name="Koren S."/>
            <person name="Bechman K.B."/>
            <person name="Herman A."/>
            <person name="Abrahante J.E."/>
            <person name="Garbe J."/>
        </authorList>
    </citation>
    <scope>NUCLEOTIDE SEQUENCE</scope>
    <source>
        <strain evidence="1">Duluth1</strain>
        <tissue evidence="1">Whole animal</tissue>
    </source>
</reference>
<sequence>MKNEKRTKHYLLSGDSLHFLNELRLLVLREEVRHISRVEDHTYVLHERLVLDLGVSKQEHSRLALTASLQEQLSNKCWEKFCLVFR</sequence>
<reference evidence="1" key="1">
    <citation type="journal article" date="2019" name="bioRxiv">
        <title>The Genome of the Zebra Mussel, Dreissena polymorpha: A Resource for Invasive Species Research.</title>
        <authorList>
            <person name="McCartney M.A."/>
            <person name="Auch B."/>
            <person name="Kono T."/>
            <person name="Mallez S."/>
            <person name="Zhang Y."/>
            <person name="Obille A."/>
            <person name="Becker A."/>
            <person name="Abrahante J.E."/>
            <person name="Garbe J."/>
            <person name="Badalamenti J.P."/>
            <person name="Herman A."/>
            <person name="Mangelson H."/>
            <person name="Liachko I."/>
            <person name="Sullivan S."/>
            <person name="Sone E.D."/>
            <person name="Koren S."/>
            <person name="Silverstein K.A.T."/>
            <person name="Beckman K.B."/>
            <person name="Gohl D.M."/>
        </authorList>
    </citation>
    <scope>NUCLEOTIDE SEQUENCE</scope>
    <source>
        <strain evidence="1">Duluth1</strain>
        <tissue evidence="1">Whole animal</tissue>
    </source>
</reference>
<evidence type="ECO:0000313" key="2">
    <source>
        <dbReference type="Proteomes" id="UP000828390"/>
    </source>
</evidence>
<dbReference type="EMBL" id="JAIWYP010000002">
    <property type="protein sequence ID" value="KAH3867085.1"/>
    <property type="molecule type" value="Genomic_DNA"/>
</dbReference>
<keyword evidence="2" id="KW-1185">Reference proteome</keyword>
<organism evidence="1 2">
    <name type="scientific">Dreissena polymorpha</name>
    <name type="common">Zebra mussel</name>
    <name type="synonym">Mytilus polymorpha</name>
    <dbReference type="NCBI Taxonomy" id="45954"/>
    <lineage>
        <taxon>Eukaryota</taxon>
        <taxon>Metazoa</taxon>
        <taxon>Spiralia</taxon>
        <taxon>Lophotrochozoa</taxon>
        <taxon>Mollusca</taxon>
        <taxon>Bivalvia</taxon>
        <taxon>Autobranchia</taxon>
        <taxon>Heteroconchia</taxon>
        <taxon>Euheterodonta</taxon>
        <taxon>Imparidentia</taxon>
        <taxon>Neoheterodontei</taxon>
        <taxon>Myida</taxon>
        <taxon>Dreissenoidea</taxon>
        <taxon>Dreissenidae</taxon>
        <taxon>Dreissena</taxon>
    </lineage>
</organism>
<dbReference type="AlphaFoldDB" id="A0A9D4LZI2"/>
<dbReference type="Proteomes" id="UP000828390">
    <property type="component" value="Unassembled WGS sequence"/>
</dbReference>
<proteinExistence type="predicted"/>
<accession>A0A9D4LZI2</accession>
<protein>
    <submittedName>
        <fullName evidence="1">Uncharacterized protein</fullName>
    </submittedName>
</protein>
<evidence type="ECO:0000313" key="1">
    <source>
        <dbReference type="EMBL" id="KAH3867085.1"/>
    </source>
</evidence>